<name>A0A413GUY8_9BACE</name>
<comment type="caution">
    <text evidence="1">The sequence shown here is derived from an EMBL/GenBank/DDBJ whole genome shotgun (WGS) entry which is preliminary data.</text>
</comment>
<protein>
    <submittedName>
        <fullName evidence="1">Uncharacterized protein</fullName>
    </submittedName>
</protein>
<gene>
    <name evidence="1" type="ORF">DXA68_21735</name>
</gene>
<sequence length="74" mass="8766">MVEKNIIDKFKREIVSELVYNSTPEEQKQAINILVRRFVNEANDNDNEFLAFRNFAIRHNWLNDAVKEAITTLQ</sequence>
<proteinExistence type="predicted"/>
<evidence type="ECO:0000313" key="1">
    <source>
        <dbReference type="EMBL" id="RGX74963.1"/>
    </source>
</evidence>
<reference evidence="1 2" key="1">
    <citation type="submission" date="2018-08" db="EMBL/GenBank/DDBJ databases">
        <title>A genome reference for cultivated species of the human gut microbiota.</title>
        <authorList>
            <person name="Zou Y."/>
            <person name="Xue W."/>
            <person name="Luo G."/>
        </authorList>
    </citation>
    <scope>NUCLEOTIDE SEQUENCE [LARGE SCALE GENOMIC DNA]</scope>
    <source>
        <strain evidence="1 2">OF03-9BH</strain>
    </source>
</reference>
<dbReference type="Proteomes" id="UP000286075">
    <property type="component" value="Unassembled WGS sequence"/>
</dbReference>
<dbReference type="EMBL" id="QSCF01000058">
    <property type="protein sequence ID" value="RGX74963.1"/>
    <property type="molecule type" value="Genomic_DNA"/>
</dbReference>
<dbReference type="AlphaFoldDB" id="A0A413GUY8"/>
<evidence type="ECO:0000313" key="2">
    <source>
        <dbReference type="Proteomes" id="UP000286075"/>
    </source>
</evidence>
<organism evidence="1 2">
    <name type="scientific">Bacteroides stercorirosoris</name>
    <dbReference type="NCBI Taxonomy" id="871324"/>
    <lineage>
        <taxon>Bacteria</taxon>
        <taxon>Pseudomonadati</taxon>
        <taxon>Bacteroidota</taxon>
        <taxon>Bacteroidia</taxon>
        <taxon>Bacteroidales</taxon>
        <taxon>Bacteroidaceae</taxon>
        <taxon>Bacteroides</taxon>
    </lineage>
</organism>
<accession>A0A413GUY8</accession>